<evidence type="ECO:0000256" key="5">
    <source>
        <dbReference type="ARBA" id="ARBA00022801"/>
    </source>
</evidence>
<evidence type="ECO:0000256" key="6">
    <source>
        <dbReference type="ARBA" id="ARBA00022833"/>
    </source>
</evidence>
<dbReference type="PANTHER" id="PTHR11086:SF18">
    <property type="entry name" value="DEOXYCYTIDYLATE DEAMINASE"/>
    <property type="match status" value="1"/>
</dbReference>
<keyword evidence="11" id="KW-1185">Reference proteome</keyword>
<evidence type="ECO:0000259" key="9">
    <source>
        <dbReference type="PROSITE" id="PS51747"/>
    </source>
</evidence>
<dbReference type="PANTHER" id="PTHR11086">
    <property type="entry name" value="DEOXYCYTIDYLATE DEAMINASE-RELATED"/>
    <property type="match status" value="1"/>
</dbReference>
<feature type="binding site" evidence="8">
    <location>
        <position position="109"/>
    </location>
    <ligand>
        <name>Zn(2+)</name>
        <dbReference type="ChEBI" id="CHEBI:29105"/>
        <note>catalytic</note>
    </ligand>
</feature>
<evidence type="ECO:0000313" key="10">
    <source>
        <dbReference type="EMBL" id="EIM56922.1"/>
    </source>
</evidence>
<organism evidence="10 11">
    <name type="scientific">Eubacterium cellulosolvens (strain ATCC 43171 / JCM 9499 / 6)</name>
    <name type="common">Cillobacterium cellulosolvens</name>
    <dbReference type="NCBI Taxonomy" id="633697"/>
    <lineage>
        <taxon>Bacteria</taxon>
        <taxon>Bacillati</taxon>
        <taxon>Bacillota</taxon>
        <taxon>Clostridia</taxon>
        <taxon>Eubacteriales</taxon>
        <taxon>Eubacteriaceae</taxon>
        <taxon>Eubacterium</taxon>
    </lineage>
</organism>
<evidence type="ECO:0000256" key="8">
    <source>
        <dbReference type="PIRSR" id="PIRSR006019-2"/>
    </source>
</evidence>
<keyword evidence="3 8" id="KW-0479">Metal-binding</keyword>
<dbReference type="InterPro" id="IPR016193">
    <property type="entry name" value="Cytidine_deaminase-like"/>
</dbReference>
<reference evidence="10 11" key="2">
    <citation type="submission" date="2012-02" db="EMBL/GenBank/DDBJ databases">
        <title>Improved High-Quality Draft sequence of Eubacterium cellulosolvens 6.</title>
        <authorList>
            <consortium name="US DOE Joint Genome Institute"/>
            <person name="Lucas S."/>
            <person name="Han J."/>
            <person name="Lapidus A."/>
            <person name="Cheng J.-F."/>
            <person name="Goodwin L."/>
            <person name="Pitluck S."/>
            <person name="Peters L."/>
            <person name="Mikhailova N."/>
            <person name="Gu W."/>
            <person name="Detter J.C."/>
            <person name="Han C."/>
            <person name="Tapia R."/>
            <person name="Land M."/>
            <person name="Hauser L."/>
            <person name="Kyrpides N."/>
            <person name="Ivanova N."/>
            <person name="Pagani I."/>
            <person name="Johnson E."/>
            <person name="Mukhopadhyay B."/>
            <person name="Anderson I."/>
            <person name="Woyke T."/>
        </authorList>
    </citation>
    <scope>NUCLEOTIDE SEQUENCE [LARGE SCALE GENOMIC DNA]</scope>
    <source>
        <strain evidence="10 11">6</strain>
    </source>
</reference>
<evidence type="ECO:0000256" key="4">
    <source>
        <dbReference type="ARBA" id="ARBA00022727"/>
    </source>
</evidence>
<evidence type="ECO:0000256" key="2">
    <source>
        <dbReference type="ARBA" id="ARBA00006576"/>
    </source>
</evidence>
<dbReference type="EMBL" id="CM001487">
    <property type="protein sequence ID" value="EIM56922.1"/>
    <property type="molecule type" value="Genomic_DNA"/>
</dbReference>
<evidence type="ECO:0000256" key="1">
    <source>
        <dbReference type="ARBA" id="ARBA00001947"/>
    </source>
</evidence>
<evidence type="ECO:0000256" key="3">
    <source>
        <dbReference type="ARBA" id="ARBA00022723"/>
    </source>
</evidence>
<proteinExistence type="inferred from homology"/>
<keyword evidence="6 8" id="KW-0862">Zinc</keyword>
<dbReference type="eggNOG" id="COG2131">
    <property type="taxonomic scope" value="Bacteria"/>
</dbReference>
<keyword evidence="5" id="KW-0378">Hydrolase</keyword>
<dbReference type="InterPro" id="IPR035105">
    <property type="entry name" value="Deoxycytidylate_deaminase_dom"/>
</dbReference>
<evidence type="ECO:0000256" key="7">
    <source>
        <dbReference type="PIRSR" id="PIRSR006019-1"/>
    </source>
</evidence>
<dbReference type="PROSITE" id="PS51747">
    <property type="entry name" value="CYT_DCMP_DEAMINASES_2"/>
    <property type="match status" value="1"/>
</dbReference>
<gene>
    <name evidence="10" type="ORF">EubceDRAFT1_1105</name>
</gene>
<reference evidence="10 11" key="1">
    <citation type="submission" date="2010-08" db="EMBL/GenBank/DDBJ databases">
        <authorList>
            <consortium name="US DOE Joint Genome Institute (JGI-PGF)"/>
            <person name="Lucas S."/>
            <person name="Copeland A."/>
            <person name="Lapidus A."/>
            <person name="Cheng J.-F."/>
            <person name="Bruce D."/>
            <person name="Goodwin L."/>
            <person name="Pitluck S."/>
            <person name="Land M.L."/>
            <person name="Hauser L."/>
            <person name="Chang Y.-J."/>
            <person name="Anderson I.J."/>
            <person name="Johnson E."/>
            <person name="Mulhopadhyay B."/>
            <person name="Kyrpides N."/>
            <person name="Woyke T.J."/>
        </authorList>
    </citation>
    <scope>NUCLEOTIDE SEQUENCE [LARGE SCALE GENOMIC DNA]</scope>
    <source>
        <strain evidence="10 11">6</strain>
    </source>
</reference>
<comment type="similarity">
    <text evidence="2">Belongs to the cytidine and deoxycytidylate deaminase family.</text>
</comment>
<dbReference type="OrthoDB" id="9788517at2"/>
<protein>
    <submittedName>
        <fullName evidence="10">Deoxycytidylate deaminase</fullName>
    </submittedName>
</protein>
<dbReference type="GO" id="GO:0009165">
    <property type="term" value="P:nucleotide biosynthetic process"/>
    <property type="evidence" value="ECO:0007669"/>
    <property type="project" value="UniProtKB-KW"/>
</dbReference>
<dbReference type="AlphaFoldDB" id="I5ASZ9"/>
<feature type="domain" description="CMP/dCMP-type deaminase" evidence="9">
    <location>
        <begin position="10"/>
        <end position="148"/>
    </location>
</feature>
<dbReference type="HOGENOM" id="CLU_047993_1_2_9"/>
<dbReference type="InterPro" id="IPR015517">
    <property type="entry name" value="dCMP_deaminase-rel"/>
</dbReference>
<keyword evidence="4" id="KW-0545">Nucleotide biosynthesis</keyword>
<accession>I5ASZ9</accession>
<sequence>MSDKRTDYISWDEYFMAVARLAGMRSKDPNSQVGSCIVSPDNKILSIGYNGFPRGCSDEEFPWSREDEDPLRTKYVYVTHSELNAILNYRGGSLEGSKLYVSLFPCNECAKAIIQAGIKTVIYAENKYEGTPAVTASQMMFAAAGVEVRKYQATDRVLEIKV</sequence>
<comment type="cofactor">
    <cofactor evidence="1 8">
        <name>Zn(2+)</name>
        <dbReference type="ChEBI" id="CHEBI:29105"/>
    </cofactor>
</comment>
<name>I5ASZ9_EUBC6</name>
<dbReference type="GO" id="GO:0004132">
    <property type="term" value="F:dCMP deaminase activity"/>
    <property type="evidence" value="ECO:0007669"/>
    <property type="project" value="InterPro"/>
</dbReference>
<dbReference type="InterPro" id="IPR002125">
    <property type="entry name" value="CMP_dCMP_dom"/>
</dbReference>
<dbReference type="Pfam" id="PF00383">
    <property type="entry name" value="dCMP_cyt_deam_1"/>
    <property type="match status" value="1"/>
</dbReference>
<feature type="binding site" evidence="8">
    <location>
        <position position="80"/>
    </location>
    <ligand>
        <name>Zn(2+)</name>
        <dbReference type="ChEBI" id="CHEBI:29105"/>
        <note>catalytic</note>
    </ligand>
</feature>
<dbReference type="Proteomes" id="UP000005753">
    <property type="component" value="Chromosome"/>
</dbReference>
<dbReference type="SUPFAM" id="SSF53927">
    <property type="entry name" value="Cytidine deaminase-like"/>
    <property type="match status" value="1"/>
</dbReference>
<dbReference type="FunFam" id="3.40.140.10:FF:000021">
    <property type="entry name" value="Deoxycytidylate deaminase"/>
    <property type="match status" value="1"/>
</dbReference>
<dbReference type="CDD" id="cd01286">
    <property type="entry name" value="deoxycytidylate_deaminase"/>
    <property type="match status" value="1"/>
</dbReference>
<dbReference type="Gene3D" id="3.40.140.10">
    <property type="entry name" value="Cytidine Deaminase, domain 2"/>
    <property type="match status" value="1"/>
</dbReference>
<feature type="active site" description="Proton donor" evidence="7">
    <location>
        <position position="82"/>
    </location>
</feature>
<dbReference type="STRING" id="633697.EubceDRAFT1_1105"/>
<dbReference type="GO" id="GO:0008270">
    <property type="term" value="F:zinc ion binding"/>
    <property type="evidence" value="ECO:0007669"/>
    <property type="project" value="InterPro"/>
</dbReference>
<dbReference type="GO" id="GO:0006220">
    <property type="term" value="P:pyrimidine nucleotide metabolic process"/>
    <property type="evidence" value="ECO:0007669"/>
    <property type="project" value="InterPro"/>
</dbReference>
<evidence type="ECO:0000313" key="11">
    <source>
        <dbReference type="Proteomes" id="UP000005753"/>
    </source>
</evidence>
<dbReference type="GO" id="GO:0005737">
    <property type="term" value="C:cytoplasm"/>
    <property type="evidence" value="ECO:0007669"/>
    <property type="project" value="TreeGrafter"/>
</dbReference>
<dbReference type="PIRSF" id="PIRSF006019">
    <property type="entry name" value="dCMP_deaminase"/>
    <property type="match status" value="1"/>
</dbReference>
<feature type="binding site" evidence="8">
    <location>
        <position position="106"/>
    </location>
    <ligand>
        <name>Zn(2+)</name>
        <dbReference type="ChEBI" id="CHEBI:29105"/>
        <note>catalytic</note>
    </ligand>
</feature>
<dbReference type="InterPro" id="IPR016473">
    <property type="entry name" value="dCMP_deaminase"/>
</dbReference>